<dbReference type="Proteomes" id="UP000824267">
    <property type="component" value="Unassembled WGS sequence"/>
</dbReference>
<reference evidence="5" key="2">
    <citation type="submission" date="2021-04" db="EMBL/GenBank/DDBJ databases">
        <authorList>
            <person name="Gilroy R."/>
        </authorList>
    </citation>
    <scope>NUCLEOTIDE SEQUENCE</scope>
    <source>
        <strain evidence="5">Gambia16-930</strain>
    </source>
</reference>
<evidence type="ECO:0000256" key="3">
    <source>
        <dbReference type="ARBA" id="ARBA00023237"/>
    </source>
</evidence>
<dbReference type="SUPFAM" id="SSF56935">
    <property type="entry name" value="Porins"/>
    <property type="match status" value="1"/>
</dbReference>
<dbReference type="AlphaFoldDB" id="A0A9D1RGZ6"/>
<dbReference type="Gene3D" id="2.40.170.20">
    <property type="entry name" value="TonB-dependent receptor, beta-barrel domain"/>
    <property type="match status" value="1"/>
</dbReference>
<accession>A0A9D1RGZ6</accession>
<name>A0A9D1RGZ6_9BACT</name>
<keyword evidence="2" id="KW-0472">Membrane</keyword>
<comment type="subcellular location">
    <subcellularLocation>
        <location evidence="1">Cell outer membrane</location>
    </subcellularLocation>
</comment>
<dbReference type="InterPro" id="IPR036942">
    <property type="entry name" value="Beta-barrel_TonB_sf"/>
</dbReference>
<dbReference type="EMBL" id="DXGG01000054">
    <property type="protein sequence ID" value="HIW86933.1"/>
    <property type="molecule type" value="Genomic_DNA"/>
</dbReference>
<dbReference type="PANTHER" id="PTHR40980">
    <property type="entry name" value="PLUG DOMAIN-CONTAINING PROTEIN"/>
    <property type="match status" value="1"/>
</dbReference>
<protein>
    <submittedName>
        <fullName evidence="5">Outer membrane beta-barrel family protein</fullName>
    </submittedName>
</protein>
<keyword evidence="3" id="KW-0998">Cell outer membrane</keyword>
<evidence type="ECO:0000256" key="1">
    <source>
        <dbReference type="ARBA" id="ARBA00004442"/>
    </source>
</evidence>
<organism evidence="5 6">
    <name type="scientific">Candidatus Onthomorpha intestinigallinarum</name>
    <dbReference type="NCBI Taxonomy" id="2840880"/>
    <lineage>
        <taxon>Bacteria</taxon>
        <taxon>Pseudomonadati</taxon>
        <taxon>Bacteroidota</taxon>
        <taxon>Bacteroidia</taxon>
        <taxon>Bacteroidales</taxon>
        <taxon>Candidatus Onthomorpha</taxon>
    </lineage>
</organism>
<comment type="caution">
    <text evidence="5">The sequence shown here is derived from an EMBL/GenBank/DDBJ whole genome shotgun (WGS) entry which is preliminary data.</text>
</comment>
<evidence type="ECO:0000256" key="2">
    <source>
        <dbReference type="ARBA" id="ARBA00023136"/>
    </source>
</evidence>
<feature type="domain" description="Outer membrane protein beta-barrel" evidence="4">
    <location>
        <begin position="16"/>
        <end position="313"/>
    </location>
</feature>
<sequence>GISDRTDAVTGESYYSQNNDIDDFVGAAYVNFDKRLGNFYLSAGIRYEYTVSDAYADGTDFNTDYHGFFPSFTFNWSKKHWDISLNYARRISRPSFNMLNPNLIYSDSLYYRCGNPLLKPTFSNDIEFSLYWNGFDFTAGYTHYEDYVASIMESDPVNSAVTRYTYTNFDNYQEWLFGLGYHGQWNWYTGSYEVYLNVPYGKIDYMGKPLLRNRPSVKVSLHNTFDVSDNVSLYCDFYYSSGKEEDITIFKPSYDLSAGMVWYLLDNKLAISLDVYDILYMSNTSCYQMRYGNTTVNVDNREDTRYVRLGIRYSFNNIKANIRIRQSNNEEIGRVM</sequence>
<dbReference type="PANTHER" id="PTHR40980:SF4">
    <property type="entry name" value="TONB-DEPENDENT RECEPTOR-LIKE BETA-BARREL DOMAIN-CONTAINING PROTEIN"/>
    <property type="match status" value="1"/>
</dbReference>
<dbReference type="InterPro" id="IPR041700">
    <property type="entry name" value="OMP_b-brl_3"/>
</dbReference>
<reference evidence="5" key="1">
    <citation type="journal article" date="2021" name="PeerJ">
        <title>Extensive microbial diversity within the chicken gut microbiome revealed by metagenomics and culture.</title>
        <authorList>
            <person name="Gilroy R."/>
            <person name="Ravi A."/>
            <person name="Getino M."/>
            <person name="Pursley I."/>
            <person name="Horton D.L."/>
            <person name="Alikhan N.F."/>
            <person name="Baker D."/>
            <person name="Gharbi K."/>
            <person name="Hall N."/>
            <person name="Watson M."/>
            <person name="Adriaenssens E.M."/>
            <person name="Foster-Nyarko E."/>
            <person name="Jarju S."/>
            <person name="Secka A."/>
            <person name="Antonio M."/>
            <person name="Oren A."/>
            <person name="Chaudhuri R.R."/>
            <person name="La Ragione R."/>
            <person name="Hildebrand F."/>
            <person name="Pallen M.J."/>
        </authorList>
    </citation>
    <scope>NUCLEOTIDE SEQUENCE</scope>
    <source>
        <strain evidence="5">Gambia16-930</strain>
    </source>
</reference>
<feature type="non-terminal residue" evidence="5">
    <location>
        <position position="1"/>
    </location>
</feature>
<gene>
    <name evidence="5" type="ORF">IAC47_01475</name>
</gene>
<dbReference type="Pfam" id="PF14905">
    <property type="entry name" value="OMP_b-brl_3"/>
    <property type="match status" value="1"/>
</dbReference>
<evidence type="ECO:0000313" key="5">
    <source>
        <dbReference type="EMBL" id="HIW86933.1"/>
    </source>
</evidence>
<evidence type="ECO:0000259" key="4">
    <source>
        <dbReference type="Pfam" id="PF14905"/>
    </source>
</evidence>
<dbReference type="GO" id="GO:0009279">
    <property type="term" value="C:cell outer membrane"/>
    <property type="evidence" value="ECO:0007669"/>
    <property type="project" value="UniProtKB-SubCell"/>
</dbReference>
<evidence type="ECO:0000313" key="6">
    <source>
        <dbReference type="Proteomes" id="UP000824267"/>
    </source>
</evidence>
<proteinExistence type="predicted"/>